<evidence type="ECO:0000313" key="3">
    <source>
        <dbReference type="Proteomes" id="UP000076023"/>
    </source>
</evidence>
<evidence type="ECO:0000313" key="2">
    <source>
        <dbReference type="EMBL" id="GAT32385.1"/>
    </source>
</evidence>
<accession>A0A146G3J1</accession>
<evidence type="ECO:0000256" key="1">
    <source>
        <dbReference type="SAM" id="SignalP"/>
    </source>
</evidence>
<proteinExistence type="predicted"/>
<comment type="caution">
    <text evidence="2">The sequence shown here is derived from an EMBL/GenBank/DDBJ whole genome shotgun (WGS) entry which is preliminary data.</text>
</comment>
<dbReference type="AlphaFoldDB" id="A0A146G3J1"/>
<dbReference type="RefSeq" id="WP_075078222.1">
    <property type="nucleotide sequence ID" value="NZ_BDCO01000002.1"/>
</dbReference>
<feature type="signal peptide" evidence="1">
    <location>
        <begin position="1"/>
        <end position="34"/>
    </location>
</feature>
<keyword evidence="1" id="KW-0732">Signal</keyword>
<keyword evidence="3" id="KW-1185">Reference proteome</keyword>
<dbReference type="STRING" id="690879.TSACC_2783"/>
<dbReference type="InParanoid" id="A0A146G3J1"/>
<sequence>MNDLAMLFQLDARQKMKRLLSILALCLGASTLSAQQQQYHRPPGMPENQLVAFDDYQPQPDTATLRELLGIKSFQWMVQIPDSARFLTVDISWIDTRSQSASEVASLAFDVLPADPTKRDSRPKFFPLRMTMMPDDSKSDDPWRTSRNFVVLLEAPDLNTTIRQSYSNPFRRSTGALSTHNATQIATPLPKQPGMWDGFGTAFDVMAGGDRGDHVLRVSFSTSPLVGQ</sequence>
<protein>
    <submittedName>
        <fullName evidence="2">Uncharacterized protein</fullName>
    </submittedName>
</protein>
<dbReference type="Proteomes" id="UP000076023">
    <property type="component" value="Unassembled WGS sequence"/>
</dbReference>
<feature type="chain" id="PRO_5007524375" evidence="1">
    <location>
        <begin position="35"/>
        <end position="228"/>
    </location>
</feature>
<name>A0A146G3J1_TERSA</name>
<gene>
    <name evidence="2" type="ORF">TSACC_2783</name>
</gene>
<reference evidence="3" key="1">
    <citation type="journal article" date="2017" name="Genome Announc.">
        <title>Draft Genome Sequence of Terrimicrobium sacchariphilum NM-5T, a Facultative Anaerobic Soil Bacterium of the Class Spartobacteria.</title>
        <authorList>
            <person name="Qiu Y.L."/>
            <person name="Tourlousse D.M."/>
            <person name="Matsuura N."/>
            <person name="Ohashi A."/>
            <person name="Sekiguchi Y."/>
        </authorList>
    </citation>
    <scope>NUCLEOTIDE SEQUENCE [LARGE SCALE GENOMIC DNA]</scope>
    <source>
        <strain evidence="3">NM-5</strain>
    </source>
</reference>
<organism evidence="2 3">
    <name type="scientific">Terrimicrobium sacchariphilum</name>
    <dbReference type="NCBI Taxonomy" id="690879"/>
    <lineage>
        <taxon>Bacteria</taxon>
        <taxon>Pseudomonadati</taxon>
        <taxon>Verrucomicrobiota</taxon>
        <taxon>Terrimicrobiia</taxon>
        <taxon>Terrimicrobiales</taxon>
        <taxon>Terrimicrobiaceae</taxon>
        <taxon>Terrimicrobium</taxon>
    </lineage>
</organism>
<dbReference type="EMBL" id="BDCO01000002">
    <property type="protein sequence ID" value="GAT32385.1"/>
    <property type="molecule type" value="Genomic_DNA"/>
</dbReference>
<dbReference type="OrthoDB" id="9820145at2"/>